<dbReference type="GeneID" id="107223929"/>
<accession>A0A6J0BYR8</accession>
<name>A0A6J0BYR8_NEOLC</name>
<evidence type="ECO:0000313" key="4">
    <source>
        <dbReference type="Proteomes" id="UP000829291"/>
    </source>
</evidence>
<dbReference type="InParanoid" id="A0A6J0BYR8"/>
<feature type="region of interest" description="Disordered" evidence="1">
    <location>
        <begin position="40"/>
        <end position="68"/>
    </location>
</feature>
<dbReference type="CDD" id="cd01855">
    <property type="entry name" value="YqeH"/>
    <property type="match status" value="1"/>
</dbReference>
<dbReference type="KEGG" id="nlo:107223929"/>
<dbReference type="InterPro" id="IPR006073">
    <property type="entry name" value="GTP-bd"/>
</dbReference>
<dbReference type="InterPro" id="IPR048422">
    <property type="entry name" value="NOA1/YqeH-like_C"/>
</dbReference>
<evidence type="ECO:0000256" key="1">
    <source>
        <dbReference type="SAM" id="MobiDB-lite"/>
    </source>
</evidence>
<dbReference type="Pfam" id="PF01926">
    <property type="entry name" value="MMR_HSR1"/>
    <property type="match status" value="1"/>
</dbReference>
<dbReference type="FunCoup" id="A0A6J0BYR8">
    <property type="interactions" value="1413"/>
</dbReference>
<feature type="domain" description="NOA1/YqeH-like C-terminal" evidence="3">
    <location>
        <begin position="635"/>
        <end position="735"/>
    </location>
</feature>
<dbReference type="Gene3D" id="3.40.50.300">
    <property type="entry name" value="P-loop containing nucleotide triphosphate hydrolases"/>
    <property type="match status" value="1"/>
</dbReference>
<dbReference type="PANTHER" id="PTHR46406:SF1">
    <property type="entry name" value="NITRIC OXIDE-ASSOCIATED PROTEIN 1"/>
    <property type="match status" value="1"/>
</dbReference>
<reference evidence="5" key="1">
    <citation type="submission" date="2025-08" db="UniProtKB">
        <authorList>
            <consortium name="RefSeq"/>
        </authorList>
    </citation>
    <scope>IDENTIFICATION</scope>
    <source>
        <tissue evidence="5">Thorax and Abdomen</tissue>
    </source>
</reference>
<protein>
    <submittedName>
        <fullName evidence="5">Nitric oxide-associated protein 1</fullName>
    </submittedName>
</protein>
<feature type="region of interest" description="Disordered" evidence="1">
    <location>
        <begin position="195"/>
        <end position="218"/>
    </location>
</feature>
<gene>
    <name evidence="5" type="primary">LOC107223929</name>
</gene>
<dbReference type="Pfam" id="PF21516">
    <property type="entry name" value="YqeH-like_C"/>
    <property type="match status" value="1"/>
</dbReference>
<dbReference type="GO" id="GO:0005525">
    <property type="term" value="F:GTP binding"/>
    <property type="evidence" value="ECO:0007669"/>
    <property type="project" value="InterPro"/>
</dbReference>
<keyword evidence="4" id="KW-1185">Reference proteome</keyword>
<dbReference type="SUPFAM" id="SSF52540">
    <property type="entry name" value="P-loop containing nucleoside triphosphate hydrolases"/>
    <property type="match status" value="1"/>
</dbReference>
<proteinExistence type="predicted"/>
<evidence type="ECO:0000259" key="2">
    <source>
        <dbReference type="Pfam" id="PF01926"/>
    </source>
</evidence>
<sequence>MLSSRRFLRFTMRYLHDCKRGKIGSESCLRLGQTGYSRSWRSVQTASNSSPSTQTDNVNAEEVDTESGVPDEVRQKLLLCEYLDYEKIAVGHKKLVALNKSRAMRAKTQHLKSIAEAPVYSVVVDQLRPREVEKPLENFVDEQNKATTSIPVHMPYSGTNKYNPVETDVEKDPQVQHNGLNMEYKELYEKYMETRKAQSSDSVEDSETLDEETETKSTFQLADNLARIPPEWMTDYEEFDDSQEDENWQLNYGTPNPNSKVSSVPCGGCGALLHCKDSAIPGYLPSEIFLATKTQDLKSLTCQRCHFMTHYNTSLAVNVTPEEYPRLLSSIKNKRAAVILMVDLMDFPCSIWPDILSIIGTKRPVFVVGNKVDLLPRDTKKFIPNLIESLSKAIVETGVHEANIKHVSVISAKTGYGIEELINQLHKIWEYKGHVYLIGCTNSGKSTLFNMLLQSDYCKSKAVDLIQRATISPWPGTTLNLLKFPILRPSAYRLSLRAQRLKRENEIHLLEENLRRTRLRETGDVKYAQLIGHMGRTFSNNDTDDEDASNMGVEKKRLGVNIDKRDYKHSHWCFDTPGTIQPDQILHLLTTDELMATLPKKMIIPRTYIIKPKYTMFLGGLGRLDYFDGDSFIRITVFASEKLPVTMCRLEDADHIYDQLLSTKAFVVPSNDPERLKQWPHLEGKDFEITGVGWDTSAADVILSSAGWVAITPGPEKTANVRGWTPEGRGIHLRTPALLKHSVKLRGTKIRDLPVYRRHKPVYTGG</sequence>
<dbReference type="Proteomes" id="UP000829291">
    <property type="component" value="Chromosome 4"/>
</dbReference>
<dbReference type="PANTHER" id="PTHR46406">
    <property type="entry name" value="NITRIC OXIDE-ASSOCIATED PROTEIN 1"/>
    <property type="match status" value="1"/>
</dbReference>
<dbReference type="InterPro" id="IPR027417">
    <property type="entry name" value="P-loop_NTPase"/>
</dbReference>
<dbReference type="OrthoDB" id="1696305at2759"/>
<organism evidence="5">
    <name type="scientific">Neodiprion lecontei</name>
    <name type="common">Redheaded pine sawfly</name>
    <dbReference type="NCBI Taxonomy" id="441921"/>
    <lineage>
        <taxon>Eukaryota</taxon>
        <taxon>Metazoa</taxon>
        <taxon>Ecdysozoa</taxon>
        <taxon>Arthropoda</taxon>
        <taxon>Hexapoda</taxon>
        <taxon>Insecta</taxon>
        <taxon>Pterygota</taxon>
        <taxon>Neoptera</taxon>
        <taxon>Endopterygota</taxon>
        <taxon>Hymenoptera</taxon>
        <taxon>Tenthredinoidea</taxon>
        <taxon>Diprionidae</taxon>
        <taxon>Diprioninae</taxon>
        <taxon>Neodiprion</taxon>
    </lineage>
</organism>
<dbReference type="InterPro" id="IPR052807">
    <property type="entry name" value="Mito_transl_resp_regulator"/>
</dbReference>
<evidence type="ECO:0000313" key="5">
    <source>
        <dbReference type="RefSeq" id="XP_015519273.2"/>
    </source>
</evidence>
<feature type="domain" description="G" evidence="2">
    <location>
        <begin position="435"/>
        <end position="484"/>
    </location>
</feature>
<feature type="compositionally biased region" description="Polar residues" evidence="1">
    <location>
        <begin position="40"/>
        <end position="58"/>
    </location>
</feature>
<dbReference type="RefSeq" id="XP_015519273.2">
    <property type="nucleotide sequence ID" value="XM_015663787.2"/>
</dbReference>
<feature type="compositionally biased region" description="Acidic residues" evidence="1">
    <location>
        <begin position="202"/>
        <end position="213"/>
    </location>
</feature>
<evidence type="ECO:0000259" key="3">
    <source>
        <dbReference type="Pfam" id="PF21516"/>
    </source>
</evidence>